<dbReference type="Proteomes" id="UP000646827">
    <property type="component" value="Unassembled WGS sequence"/>
</dbReference>
<dbReference type="AlphaFoldDB" id="A0A8H7RRX8"/>
<reference evidence="1 2" key="1">
    <citation type="submission" date="2020-12" db="EMBL/GenBank/DDBJ databases">
        <title>Metabolic potential, ecology and presence of endohyphal bacteria is reflected in genomic diversity of Mucoromycotina.</title>
        <authorList>
            <person name="Muszewska A."/>
            <person name="Okrasinska A."/>
            <person name="Steczkiewicz K."/>
            <person name="Drgas O."/>
            <person name="Orlowska M."/>
            <person name="Perlinska-Lenart U."/>
            <person name="Aleksandrzak-Piekarczyk T."/>
            <person name="Szatraj K."/>
            <person name="Zielenkiewicz U."/>
            <person name="Pilsyk S."/>
            <person name="Malc E."/>
            <person name="Mieczkowski P."/>
            <person name="Kruszewska J.S."/>
            <person name="Biernat P."/>
            <person name="Pawlowska J."/>
        </authorList>
    </citation>
    <scope>NUCLEOTIDE SEQUENCE [LARGE SCALE GENOMIC DNA]</scope>
    <source>
        <strain evidence="1 2">CBS 142.35</strain>
    </source>
</reference>
<protein>
    <submittedName>
        <fullName evidence="1">Uncharacterized protein</fullName>
    </submittedName>
</protein>
<sequence length="193" mass="22514">MALNRKTSKHSATIVPMVLADLPSLKLRTYTLQLKFAARLQTLPKRITTSNPVHQRFNKLRNSHNQPRDPVATSIKEKRDEEYISRRNEFKTINCLRTKHIIDPILYLPSFSKDRHRLIKWRMHWLPSYPLKDCRCGHQAAHRTHFTHCLLLEPLMQDLLAKFGTIPLLPHNIQPLDHILNCLPRSEVGLATV</sequence>
<accession>A0A8H7RRX8</accession>
<dbReference type="EMBL" id="JAEPRB010000585">
    <property type="protein sequence ID" value="KAG2214771.1"/>
    <property type="molecule type" value="Genomic_DNA"/>
</dbReference>
<organism evidence="1 2">
    <name type="scientific">Circinella minor</name>
    <dbReference type="NCBI Taxonomy" id="1195481"/>
    <lineage>
        <taxon>Eukaryota</taxon>
        <taxon>Fungi</taxon>
        <taxon>Fungi incertae sedis</taxon>
        <taxon>Mucoromycota</taxon>
        <taxon>Mucoromycotina</taxon>
        <taxon>Mucoromycetes</taxon>
        <taxon>Mucorales</taxon>
        <taxon>Lichtheimiaceae</taxon>
        <taxon>Circinella</taxon>
    </lineage>
</organism>
<comment type="caution">
    <text evidence="1">The sequence shown here is derived from an EMBL/GenBank/DDBJ whole genome shotgun (WGS) entry which is preliminary data.</text>
</comment>
<evidence type="ECO:0000313" key="2">
    <source>
        <dbReference type="Proteomes" id="UP000646827"/>
    </source>
</evidence>
<proteinExistence type="predicted"/>
<dbReference type="OrthoDB" id="2278560at2759"/>
<gene>
    <name evidence="1" type="ORF">INT45_011889</name>
</gene>
<keyword evidence="2" id="KW-1185">Reference proteome</keyword>
<name>A0A8H7RRX8_9FUNG</name>
<evidence type="ECO:0000313" key="1">
    <source>
        <dbReference type="EMBL" id="KAG2214771.1"/>
    </source>
</evidence>